<evidence type="ECO:0000256" key="1">
    <source>
        <dbReference type="ARBA" id="ARBA00005031"/>
    </source>
</evidence>
<evidence type="ECO:0000256" key="4">
    <source>
        <dbReference type="ARBA" id="ARBA00012058"/>
    </source>
</evidence>
<keyword evidence="6" id="KW-0324">Glycolysis</keyword>
<comment type="similarity">
    <text evidence="2">Belongs to the universal ribosomal protein uS2 family.</text>
</comment>
<dbReference type="InterPro" id="IPR036849">
    <property type="entry name" value="Enolase-like_C_sf"/>
</dbReference>
<evidence type="ECO:0000256" key="3">
    <source>
        <dbReference type="ARBA" id="ARBA00009604"/>
    </source>
</evidence>
<dbReference type="GO" id="GO:0006412">
    <property type="term" value="P:translation"/>
    <property type="evidence" value="ECO:0007669"/>
    <property type="project" value="InterPro"/>
</dbReference>
<comment type="pathway">
    <text evidence="1">Carbohydrate degradation; glycolysis; pyruvate from D-glyceraldehyde 3-phosphate: step 4/5.</text>
</comment>
<dbReference type="SUPFAM" id="SSF52313">
    <property type="entry name" value="Ribosomal protein S2"/>
    <property type="match status" value="1"/>
</dbReference>
<evidence type="ECO:0000256" key="13">
    <source>
        <dbReference type="ARBA" id="ARBA00075251"/>
    </source>
</evidence>
<dbReference type="Proteomes" id="UP001174909">
    <property type="component" value="Unassembled WGS sequence"/>
</dbReference>
<keyword evidence="16" id="KW-1185">Reference proteome</keyword>
<dbReference type="InterPro" id="IPR005707">
    <property type="entry name" value="Ribosomal_uS2_euk/arc"/>
</dbReference>
<dbReference type="GO" id="GO:0000287">
    <property type="term" value="F:magnesium ion binding"/>
    <property type="evidence" value="ECO:0007669"/>
    <property type="project" value="InterPro"/>
</dbReference>
<evidence type="ECO:0000313" key="15">
    <source>
        <dbReference type="EMBL" id="CAI8028888.1"/>
    </source>
</evidence>
<evidence type="ECO:0000256" key="8">
    <source>
        <dbReference type="ARBA" id="ARBA00023274"/>
    </source>
</evidence>
<dbReference type="InterPro" id="IPR023454">
    <property type="entry name" value="Ribosomal_uS2_arc"/>
</dbReference>
<dbReference type="InterPro" id="IPR000941">
    <property type="entry name" value="Enolase"/>
</dbReference>
<evidence type="ECO:0000256" key="7">
    <source>
        <dbReference type="ARBA" id="ARBA00023239"/>
    </source>
</evidence>
<feature type="domain" description="Enolase C-terminal TIM barrel" evidence="14">
    <location>
        <begin position="88"/>
        <end position="343"/>
    </location>
</feature>
<dbReference type="InterPro" id="IPR029017">
    <property type="entry name" value="Enolase-like_N"/>
</dbReference>
<evidence type="ECO:0000256" key="6">
    <source>
        <dbReference type="ARBA" id="ARBA00023152"/>
    </source>
</evidence>
<dbReference type="SUPFAM" id="SSF51604">
    <property type="entry name" value="Enolase C-terminal domain-like"/>
    <property type="match status" value="1"/>
</dbReference>
<sequence length="550" mass="59574">MESTRPKAFRKAGPKRAWRFSRVNAGKFVGLDAGDLESVHAAVRAIDGSADYGMIGGSVAYAVTIAAADSAARAHDMPLFRLLSGADTFWFPYPLGNILGGGAHAGPGTPDIQEILIAATGAKSVREAVETNLAIHRELGRVILERDPGFSGGRGDEGGWAPETDNYGALEMATRACERLGYTPGREVSLGVDFAASTQWNGNTYDYRRGGFENDVGEQIEFASDIIKKYKLAYAEDAVHEEAFEQMSELARRFPGVMITGDDLTVTNATILQRAIDCGSCNAAILKVNQAGSLQDAMEFARLADRNGISLITSHRSGESTDSQISHIGIATGSKLLKNQRSNMSQQQEFTEIRKRILTTGIRVGTPVKTKFMKPFITKPDPDGLYMLDLTITLDRIGIAARFINRVGIENMIVCSGRINATTPIEKFCEVTGAMAKLGRFMPGTLTNPSLPYYIEPKLVVITDPAVDGQTITEATNAGIPIIGMSDTDNITSKIDLVIPANNRGRKALAAVYWLLAQEILMDRGDLKAGESIKYDIDDFETKSTEEAIE</sequence>
<dbReference type="PRINTS" id="PR00148">
    <property type="entry name" value="ENOLASE"/>
</dbReference>
<evidence type="ECO:0000256" key="2">
    <source>
        <dbReference type="ARBA" id="ARBA00006242"/>
    </source>
</evidence>
<dbReference type="InterPro" id="IPR018130">
    <property type="entry name" value="Ribosomal_uS2_CS"/>
</dbReference>
<name>A0AA35SF76_GEOBA</name>
<keyword evidence="7" id="KW-0456">Lyase</keyword>
<dbReference type="Gene3D" id="3.20.20.120">
    <property type="entry name" value="Enolase-like C-terminal domain"/>
    <property type="match status" value="1"/>
</dbReference>
<dbReference type="FunFam" id="3.40.50.10490:FF:000030">
    <property type="entry name" value="30S ribosomal protein S2"/>
    <property type="match status" value="1"/>
</dbReference>
<dbReference type="InterPro" id="IPR001865">
    <property type="entry name" value="Ribosomal_uS2"/>
</dbReference>
<evidence type="ECO:0000256" key="11">
    <source>
        <dbReference type="ARBA" id="ARBA00035256"/>
    </source>
</evidence>
<comment type="caution">
    <text evidence="15">The sequence shown here is derived from an EMBL/GenBank/DDBJ whole genome shotgun (WGS) entry which is preliminary data.</text>
</comment>
<comment type="similarity">
    <text evidence="3">Belongs to the enolase family.</text>
</comment>
<dbReference type="Pfam" id="PF00113">
    <property type="entry name" value="Enolase_C"/>
    <property type="match status" value="1"/>
</dbReference>
<dbReference type="InterPro" id="IPR020810">
    <property type="entry name" value="Enolase_C"/>
</dbReference>
<dbReference type="GO" id="GO:0003735">
    <property type="term" value="F:structural constituent of ribosome"/>
    <property type="evidence" value="ECO:0007669"/>
    <property type="project" value="InterPro"/>
</dbReference>
<dbReference type="SMART" id="SM01192">
    <property type="entry name" value="Enolase_C"/>
    <property type="match status" value="1"/>
</dbReference>
<dbReference type="GO" id="GO:0004634">
    <property type="term" value="F:phosphopyruvate hydratase activity"/>
    <property type="evidence" value="ECO:0007669"/>
    <property type="project" value="UniProtKB-EC"/>
</dbReference>
<dbReference type="NCBIfam" id="TIGR01012">
    <property type="entry name" value="uS2_euk_arch"/>
    <property type="match status" value="1"/>
</dbReference>
<dbReference type="Gene3D" id="3.40.50.10490">
    <property type="entry name" value="Glucose-6-phosphate isomerase like protein, domain 1"/>
    <property type="match status" value="1"/>
</dbReference>
<protein>
    <recommendedName>
        <fullName evidence="11">Small ribosomal subunit protein uS2</fullName>
        <ecNumber evidence="4">4.2.1.11</ecNumber>
    </recommendedName>
    <alternativeName>
        <fullName evidence="9">2-phospho-D-glycerate hydro-lyase</fullName>
    </alternativeName>
    <alternativeName>
        <fullName evidence="10">2-phosphoglycerate dehydratase</fullName>
    </alternativeName>
    <alternativeName>
        <fullName evidence="12">40S ribosomal protein SA</fullName>
    </alternativeName>
    <alternativeName>
        <fullName evidence="13">Laminin-binding protein p40</fullName>
    </alternativeName>
</protein>
<organism evidence="15 16">
    <name type="scientific">Geodia barretti</name>
    <name type="common">Barrett's horny sponge</name>
    <dbReference type="NCBI Taxonomy" id="519541"/>
    <lineage>
        <taxon>Eukaryota</taxon>
        <taxon>Metazoa</taxon>
        <taxon>Porifera</taxon>
        <taxon>Demospongiae</taxon>
        <taxon>Heteroscleromorpha</taxon>
        <taxon>Tetractinellida</taxon>
        <taxon>Astrophorina</taxon>
        <taxon>Geodiidae</taxon>
        <taxon>Geodia</taxon>
    </lineage>
</organism>
<dbReference type="InterPro" id="IPR023591">
    <property type="entry name" value="Ribosomal_uS2_flav_dom_sf"/>
</dbReference>
<dbReference type="AlphaFoldDB" id="A0AA35SF76"/>
<accession>A0AA35SF76</accession>
<gene>
    <name evidence="15" type="ORF">GBAR_LOCUS16422</name>
</gene>
<dbReference type="Pfam" id="PF00318">
    <property type="entry name" value="Ribosomal_S2"/>
    <property type="match status" value="1"/>
</dbReference>
<dbReference type="GO" id="GO:0015935">
    <property type="term" value="C:small ribosomal subunit"/>
    <property type="evidence" value="ECO:0007669"/>
    <property type="project" value="InterPro"/>
</dbReference>
<evidence type="ECO:0000256" key="12">
    <source>
        <dbReference type="ARBA" id="ARBA00035401"/>
    </source>
</evidence>
<evidence type="ECO:0000256" key="10">
    <source>
        <dbReference type="ARBA" id="ARBA00032132"/>
    </source>
</evidence>
<evidence type="ECO:0000313" key="16">
    <source>
        <dbReference type="Proteomes" id="UP001174909"/>
    </source>
</evidence>
<dbReference type="PROSITE" id="PS00963">
    <property type="entry name" value="RIBOSOMAL_S2_2"/>
    <property type="match status" value="1"/>
</dbReference>
<keyword evidence="8" id="KW-0687">Ribonucleoprotein</keyword>
<proteinExistence type="inferred from homology"/>
<dbReference type="GO" id="GO:0000015">
    <property type="term" value="C:phosphopyruvate hydratase complex"/>
    <property type="evidence" value="ECO:0007669"/>
    <property type="project" value="InterPro"/>
</dbReference>
<dbReference type="HAMAP" id="MF_00291_A">
    <property type="entry name" value="Ribosomal_uS2_A"/>
    <property type="match status" value="1"/>
</dbReference>
<dbReference type="EMBL" id="CASHTH010002369">
    <property type="protein sequence ID" value="CAI8028888.1"/>
    <property type="molecule type" value="Genomic_DNA"/>
</dbReference>
<dbReference type="PANTHER" id="PTHR11902">
    <property type="entry name" value="ENOLASE"/>
    <property type="match status" value="1"/>
</dbReference>
<dbReference type="EC" id="4.2.1.11" evidence="4"/>
<keyword evidence="5 15" id="KW-0689">Ribosomal protein</keyword>
<evidence type="ECO:0000259" key="14">
    <source>
        <dbReference type="SMART" id="SM01192"/>
    </source>
</evidence>
<dbReference type="GO" id="GO:0006096">
    <property type="term" value="P:glycolytic process"/>
    <property type="evidence" value="ECO:0007669"/>
    <property type="project" value="UniProtKB-KW"/>
</dbReference>
<dbReference type="CDD" id="cd01425">
    <property type="entry name" value="RPS2"/>
    <property type="match status" value="1"/>
</dbReference>
<reference evidence="15" key="1">
    <citation type="submission" date="2023-03" db="EMBL/GenBank/DDBJ databases">
        <authorList>
            <person name="Steffen K."/>
            <person name="Cardenas P."/>
        </authorList>
    </citation>
    <scope>NUCLEOTIDE SEQUENCE</scope>
</reference>
<evidence type="ECO:0000256" key="5">
    <source>
        <dbReference type="ARBA" id="ARBA00022980"/>
    </source>
</evidence>
<dbReference type="PANTHER" id="PTHR11902:SF1">
    <property type="entry name" value="ENOLASE"/>
    <property type="match status" value="1"/>
</dbReference>
<dbReference type="SUPFAM" id="SSF54826">
    <property type="entry name" value="Enolase N-terminal domain-like"/>
    <property type="match status" value="1"/>
</dbReference>
<evidence type="ECO:0000256" key="9">
    <source>
        <dbReference type="ARBA" id="ARBA00031125"/>
    </source>
</evidence>